<dbReference type="OrthoDB" id="2847287at2759"/>
<comment type="caution">
    <text evidence="1">The sequence shown here is derived from an EMBL/GenBank/DDBJ whole genome shotgun (WGS) entry which is preliminary data.</text>
</comment>
<dbReference type="Gene3D" id="3.80.10.10">
    <property type="entry name" value="Ribonuclease Inhibitor"/>
    <property type="match status" value="1"/>
</dbReference>
<organism evidence="1 2">
    <name type="scientific">Sphagnurus paluster</name>
    <dbReference type="NCBI Taxonomy" id="117069"/>
    <lineage>
        <taxon>Eukaryota</taxon>
        <taxon>Fungi</taxon>
        <taxon>Dikarya</taxon>
        <taxon>Basidiomycota</taxon>
        <taxon>Agaricomycotina</taxon>
        <taxon>Agaricomycetes</taxon>
        <taxon>Agaricomycetidae</taxon>
        <taxon>Agaricales</taxon>
        <taxon>Tricholomatineae</taxon>
        <taxon>Lyophyllaceae</taxon>
        <taxon>Sphagnurus</taxon>
    </lineage>
</organism>
<sequence length="366" mass="41620">MAIGKPRYFIDGRPRVEKLPRRCWQMLIEYCPNLEALSIGGHAPSPRLFDTRHITAGRWTRLRKLALGDMKLQPSSDQDDKESQALRKFLISHPNLQEVSFLNPGGAGFPSSLSLPRAALPKMRSFSGPLKYIKSLPHLSHIRELKITTLHHCQSAFPPTYAMLKAMPSLTFLTLWIDLSFANHNNPHDDKNIFKSLLESCPHLLHLTVFCFTRPTFPIKEFSAALRCSPQLRSFSLTKTYKSSDEDMALSAARIAHNNPNIQRFSFTYAQESWLTHRSGRVKQFGEFEILSGADGLPTSMLAYEWGLKAFGQTYSRRYVQTLKSQKTRRSSSSSIMSWSSSERAWSPRPQSVLSFNSFPSSLKHL</sequence>
<protein>
    <submittedName>
        <fullName evidence="1">Uncharacterized protein</fullName>
    </submittedName>
</protein>
<dbReference type="EMBL" id="JABCKI010006320">
    <property type="protein sequence ID" value="KAG5634657.1"/>
    <property type="molecule type" value="Genomic_DNA"/>
</dbReference>
<proteinExistence type="predicted"/>
<reference evidence="1" key="2">
    <citation type="submission" date="2021-10" db="EMBL/GenBank/DDBJ databases">
        <title>Phylogenomics reveals ancestral predisposition of the termite-cultivated fungus Termitomyces towards a domesticated lifestyle.</title>
        <authorList>
            <person name="Auxier B."/>
            <person name="Grum-Grzhimaylo A."/>
            <person name="Cardenas M.E."/>
            <person name="Lodge J.D."/>
            <person name="Laessoe T."/>
            <person name="Pedersen O."/>
            <person name="Smith M.E."/>
            <person name="Kuyper T.W."/>
            <person name="Franco-Molano E.A."/>
            <person name="Baroni T.J."/>
            <person name="Aanen D.K."/>
        </authorList>
    </citation>
    <scope>NUCLEOTIDE SEQUENCE</scope>
    <source>
        <strain evidence="1">D49</strain>
    </source>
</reference>
<keyword evidence="2" id="KW-1185">Reference proteome</keyword>
<dbReference type="AlphaFoldDB" id="A0A9P7FT48"/>
<dbReference type="SUPFAM" id="SSF52047">
    <property type="entry name" value="RNI-like"/>
    <property type="match status" value="1"/>
</dbReference>
<name>A0A9P7FT48_9AGAR</name>
<dbReference type="Proteomes" id="UP000717328">
    <property type="component" value="Unassembled WGS sequence"/>
</dbReference>
<evidence type="ECO:0000313" key="2">
    <source>
        <dbReference type="Proteomes" id="UP000717328"/>
    </source>
</evidence>
<gene>
    <name evidence="1" type="ORF">H0H81_001239</name>
</gene>
<reference evidence="1" key="1">
    <citation type="submission" date="2021-02" db="EMBL/GenBank/DDBJ databases">
        <authorList>
            <person name="Nieuwenhuis M."/>
            <person name="Van De Peppel L.J.J."/>
        </authorList>
    </citation>
    <scope>NUCLEOTIDE SEQUENCE</scope>
    <source>
        <strain evidence="1">D49</strain>
    </source>
</reference>
<dbReference type="InterPro" id="IPR032675">
    <property type="entry name" value="LRR_dom_sf"/>
</dbReference>
<accession>A0A9P7FT48</accession>
<evidence type="ECO:0000313" key="1">
    <source>
        <dbReference type="EMBL" id="KAG5634657.1"/>
    </source>
</evidence>